<evidence type="ECO:0000313" key="3">
    <source>
        <dbReference type="Proteomes" id="UP001305606"/>
    </source>
</evidence>
<evidence type="ECO:0000256" key="1">
    <source>
        <dbReference type="SAM" id="Phobius"/>
    </source>
</evidence>
<reference evidence="2 3" key="1">
    <citation type="submission" date="2023-02" db="EMBL/GenBank/DDBJ databases">
        <title>Streptomyces sp. SCA4-21 with antifungal activity against Fusarium oxysporum f. sp. cubense, Streptomyces sp. SCA2-17 with antifungal activity against Fusarium oxysporum f. sp. cubense.</title>
        <authorList>
            <person name="Qi D."/>
        </authorList>
    </citation>
    <scope>NUCLEOTIDE SEQUENCE [LARGE SCALE GENOMIC DNA]</scope>
    <source>
        <strain evidence="2 3">SCA4-21</strain>
    </source>
</reference>
<gene>
    <name evidence="2" type="ORF">PS467_00330</name>
</gene>
<evidence type="ECO:0008006" key="4">
    <source>
        <dbReference type="Google" id="ProtNLM"/>
    </source>
</evidence>
<keyword evidence="1" id="KW-1133">Transmembrane helix</keyword>
<dbReference type="EMBL" id="CP117522">
    <property type="protein sequence ID" value="WNE93893.1"/>
    <property type="molecule type" value="Genomic_DNA"/>
</dbReference>
<keyword evidence="3" id="KW-1185">Reference proteome</keyword>
<name>A0ABY9UMX9_9ACTN</name>
<protein>
    <recommendedName>
        <fullName evidence="4">Secreted protein</fullName>
    </recommendedName>
</protein>
<keyword evidence="1" id="KW-0812">Transmembrane</keyword>
<dbReference type="RefSeq" id="WP_311033385.1">
    <property type="nucleotide sequence ID" value="NZ_CP117522.1"/>
</dbReference>
<sequence length="193" mass="21098">MGQGWETIITGAVGLAGAIVGGVAAIIGARIGAEKTAQATRQQVRDQARREHEHWLRQLRLDVSEALVTASDEWLREEMLFRIHIERGELEEAEQKSQEMGMRCLAVAALISRVCILGPLELAEAAEGLHAPMLGFLDHVAEDPLIFEPADDSEEQRGRRTESLDAFLESQGEAREAFVSAAHIVVAAPPEEV</sequence>
<dbReference type="Proteomes" id="UP001305606">
    <property type="component" value="Chromosome"/>
</dbReference>
<proteinExistence type="predicted"/>
<keyword evidence="1" id="KW-0472">Membrane</keyword>
<evidence type="ECO:0000313" key="2">
    <source>
        <dbReference type="EMBL" id="WNE93893.1"/>
    </source>
</evidence>
<feature type="transmembrane region" description="Helical" evidence="1">
    <location>
        <begin position="12"/>
        <end position="33"/>
    </location>
</feature>
<accession>A0ABY9UMX9</accession>
<organism evidence="2 3">
    <name type="scientific">Streptomyces luomodiensis</name>
    <dbReference type="NCBI Taxonomy" id="3026192"/>
    <lineage>
        <taxon>Bacteria</taxon>
        <taxon>Bacillati</taxon>
        <taxon>Actinomycetota</taxon>
        <taxon>Actinomycetes</taxon>
        <taxon>Kitasatosporales</taxon>
        <taxon>Streptomycetaceae</taxon>
        <taxon>Streptomyces</taxon>
    </lineage>
</organism>